<evidence type="ECO:0000256" key="4">
    <source>
        <dbReference type="ARBA" id="ARBA00022695"/>
    </source>
</evidence>
<keyword evidence="2 9" id="KW-0696">RNA-directed RNA polymerase</keyword>
<feature type="region of interest" description="Disordered" evidence="10">
    <location>
        <begin position="1"/>
        <end position="20"/>
    </location>
</feature>
<dbReference type="InterPro" id="IPR057596">
    <property type="entry name" value="RDRP_core"/>
</dbReference>
<proteinExistence type="inferred from homology"/>
<gene>
    <name evidence="14" type="ORF">BUALT_Bualt09G0024200</name>
</gene>
<dbReference type="PANTHER" id="PTHR23079">
    <property type="entry name" value="RNA-DEPENDENT RNA POLYMERASE"/>
    <property type="match status" value="1"/>
</dbReference>
<evidence type="ECO:0000256" key="7">
    <source>
        <dbReference type="ARBA" id="ARBA00048744"/>
    </source>
</evidence>
<dbReference type="GO" id="GO:0003968">
    <property type="term" value="F:RNA-directed RNA polymerase activity"/>
    <property type="evidence" value="ECO:0007669"/>
    <property type="project" value="UniProtKB-KW"/>
</dbReference>
<keyword evidence="4 9" id="KW-0548">Nucleotidyltransferase</keyword>
<dbReference type="InterPro" id="IPR007855">
    <property type="entry name" value="RDRP"/>
</dbReference>
<dbReference type="AlphaFoldDB" id="A0AAV6X131"/>
<comment type="similarity">
    <text evidence="1 9">Belongs to the RdRP family.</text>
</comment>
<evidence type="ECO:0000256" key="1">
    <source>
        <dbReference type="ARBA" id="ARBA00005762"/>
    </source>
</evidence>
<evidence type="ECO:0000259" key="11">
    <source>
        <dbReference type="Pfam" id="PF05183"/>
    </source>
</evidence>
<keyword evidence="5 9" id="KW-0694">RNA-binding</keyword>
<dbReference type="Pfam" id="PF26253">
    <property type="entry name" value="RdRP_head"/>
    <property type="match status" value="1"/>
</dbReference>
<dbReference type="InterPro" id="IPR058697">
    <property type="entry name" value="RDRP3-5_N"/>
</dbReference>
<feature type="compositionally biased region" description="Polar residues" evidence="10">
    <location>
        <begin position="146"/>
        <end position="162"/>
    </location>
</feature>
<dbReference type="GO" id="GO:0030422">
    <property type="term" value="P:siRNA processing"/>
    <property type="evidence" value="ECO:0007669"/>
    <property type="project" value="TreeGrafter"/>
</dbReference>
<keyword evidence="15" id="KW-1185">Reference proteome</keyword>
<reference evidence="14" key="1">
    <citation type="submission" date="2019-10" db="EMBL/GenBank/DDBJ databases">
        <authorList>
            <person name="Zhang R."/>
            <person name="Pan Y."/>
            <person name="Wang J."/>
            <person name="Ma R."/>
            <person name="Yu S."/>
        </authorList>
    </citation>
    <scope>NUCLEOTIDE SEQUENCE</scope>
    <source>
        <strain evidence="14">LA-IB0</strain>
        <tissue evidence="14">Leaf</tissue>
    </source>
</reference>
<comment type="catalytic activity">
    <reaction evidence="7 9">
        <text>RNA(n) + a ribonucleoside 5'-triphosphate = RNA(n+1) + diphosphate</text>
        <dbReference type="Rhea" id="RHEA:21248"/>
        <dbReference type="Rhea" id="RHEA-COMP:14527"/>
        <dbReference type="Rhea" id="RHEA-COMP:17342"/>
        <dbReference type="ChEBI" id="CHEBI:33019"/>
        <dbReference type="ChEBI" id="CHEBI:61557"/>
        <dbReference type="ChEBI" id="CHEBI:140395"/>
        <dbReference type="EC" id="2.7.7.48"/>
    </reaction>
</comment>
<dbReference type="Proteomes" id="UP000826271">
    <property type="component" value="Unassembled WGS sequence"/>
</dbReference>
<evidence type="ECO:0000256" key="8">
    <source>
        <dbReference type="ARBA" id="ARBA00093763"/>
    </source>
</evidence>
<feature type="domain" description="RDRP C-terminal head" evidence="13">
    <location>
        <begin position="951"/>
        <end position="1036"/>
    </location>
</feature>
<dbReference type="Pfam" id="PF05183">
    <property type="entry name" value="RdRP"/>
    <property type="match status" value="1"/>
</dbReference>
<name>A0AAV6X131_9LAMI</name>
<feature type="region of interest" description="Disordered" evidence="10">
    <location>
        <begin position="98"/>
        <end position="162"/>
    </location>
</feature>
<protein>
    <recommendedName>
        <fullName evidence="9">RNA-dependent RNA polymerase</fullName>
        <ecNumber evidence="9">2.7.7.48</ecNumber>
    </recommendedName>
</protein>
<dbReference type="EC" id="2.7.7.48" evidence="9"/>
<evidence type="ECO:0000256" key="6">
    <source>
        <dbReference type="ARBA" id="ARBA00023158"/>
    </source>
</evidence>
<evidence type="ECO:0000256" key="10">
    <source>
        <dbReference type="SAM" id="MobiDB-lite"/>
    </source>
</evidence>
<accession>A0AAV6X131</accession>
<comment type="function">
    <text evidence="8 9">Probably involved in the RNA silencing pathway and required for the generation of small interfering RNAs (siRNAs).</text>
</comment>
<evidence type="ECO:0000256" key="5">
    <source>
        <dbReference type="ARBA" id="ARBA00022884"/>
    </source>
</evidence>
<feature type="compositionally biased region" description="Low complexity" evidence="10">
    <location>
        <begin position="98"/>
        <end position="118"/>
    </location>
</feature>
<keyword evidence="3 9" id="KW-0808">Transferase</keyword>
<dbReference type="GO" id="GO:0003723">
    <property type="term" value="F:RNA binding"/>
    <property type="evidence" value="ECO:0007669"/>
    <property type="project" value="UniProtKB-KW"/>
</dbReference>
<feature type="domain" description="RDRP core" evidence="11">
    <location>
        <begin position="265"/>
        <end position="902"/>
    </location>
</feature>
<dbReference type="EMBL" id="WHWC01000009">
    <property type="protein sequence ID" value="KAG8376059.1"/>
    <property type="molecule type" value="Genomic_DNA"/>
</dbReference>
<dbReference type="Pfam" id="PF26249">
    <property type="entry name" value="4HB_RdRP3_N"/>
    <property type="match status" value="1"/>
</dbReference>
<keyword evidence="6 9" id="KW-0943">RNA-mediated gene silencing</keyword>
<comment type="caution">
    <text evidence="14">The sequence shown here is derived from an EMBL/GenBank/DDBJ whole genome shotgun (WGS) entry which is preliminary data.</text>
</comment>
<organism evidence="14 15">
    <name type="scientific">Buddleja alternifolia</name>
    <dbReference type="NCBI Taxonomy" id="168488"/>
    <lineage>
        <taxon>Eukaryota</taxon>
        <taxon>Viridiplantae</taxon>
        <taxon>Streptophyta</taxon>
        <taxon>Embryophyta</taxon>
        <taxon>Tracheophyta</taxon>
        <taxon>Spermatophyta</taxon>
        <taxon>Magnoliopsida</taxon>
        <taxon>eudicotyledons</taxon>
        <taxon>Gunneridae</taxon>
        <taxon>Pentapetalae</taxon>
        <taxon>asterids</taxon>
        <taxon>lamiids</taxon>
        <taxon>Lamiales</taxon>
        <taxon>Scrophulariaceae</taxon>
        <taxon>Buddlejeae</taxon>
        <taxon>Buddleja</taxon>
    </lineage>
</organism>
<evidence type="ECO:0000313" key="15">
    <source>
        <dbReference type="Proteomes" id="UP000826271"/>
    </source>
</evidence>
<dbReference type="GO" id="GO:0031380">
    <property type="term" value="C:nuclear RNA-directed RNA polymerase complex"/>
    <property type="evidence" value="ECO:0007669"/>
    <property type="project" value="TreeGrafter"/>
</dbReference>
<dbReference type="InterPro" id="IPR058752">
    <property type="entry name" value="RDRP_C_head"/>
</dbReference>
<dbReference type="PANTHER" id="PTHR23079:SF55">
    <property type="entry name" value="RNA-DIRECTED RNA POLYMERASE"/>
    <property type="match status" value="1"/>
</dbReference>
<evidence type="ECO:0000259" key="12">
    <source>
        <dbReference type="Pfam" id="PF26249"/>
    </source>
</evidence>
<sequence>MDAASASASPHKKGKEDEEMDIIISLPESVETAIEEICKAQSQPPIRGYVRSLLKDIGETAAIHILTKISSCRITKSFSGFIITLVKQYQNGTLLLLPTTPNSKSNTTTPTKRPSPSSLLISPHKNNKSPKHINIQQSFEDEAQEMRTSPNVGNQSSSNKNGKLKDTANSIITISQQLKILSQLEYRKLFLILSYIGRQKLEAVMTIDDANDICNKKDLQMIDFENEMWRTYGNKYCETYRNEYFDWDSGKTYLYYCYVHRDGSYHFKGPCLDSTRTHLQRSLGDDNILIVKFIEDGDIAEEGIPVGAYGIDNIAEEGLLVGLRRFRFLVFKDERKRQKKTQIEKEKKTPASSVKCYFVRIDSIKPSIEDKNYILSGKSVGEARGLFMHIHRVSTMEKYMARFSLILSKTIKLQIDFGAVKIETIEDIYFRDENGSFVYDEDEKPLIHTDGTGYISEDLAMKCPKDFSLAKYITDNRFEKCNESVDFEQTSSQKRLEKARNKEPPLLIQCRLFYKGCAVKGTLLVNKKLKQGVIQVRPSMIKVERDSLFPVEENFNSLEIVAISHRPGRTSLSKILISLLSYGEIPQEFFLNLLTDALEDTQKVYSNKRAALRVASDHVGLHYGFEAQSMISCGIPLNEPYLHHCLWNLKKDEKAKLKKGKIPIRESFYLMGTADPTGVLDNDDVCIILDNGQISGKVLVYRNPGLHFGDIHVMKAVYVKELEEYVGNSKYGIFFSTKGSKSAPYEMATGDFDGDMYWVSRHPELLENFKANEPWHRVHPTGDSNSKKPQDFSSSELECVLLRQFLEARKPSFDMPAAADSWLAFMDRLLTLKDDRASEKNCIREKMFHLIDIYYDALDAPKSGKRVSFPNRYKPEMYPHHMGKGDESSYHSTSILGLIHDKMEAYKDEDVPKTEILKLPCFDIQIPEKYINNWKKNYEDYRKEMTTALNSGDESKKDAANDVIKKYKKMLYNAAEMEESKKDTQVIYEEALAIYHVTYDYAKSLDNCGKCNFAWRVAGTALCNIYAWQTAAPKEKPVTILPSVIRELLH</sequence>
<evidence type="ECO:0000256" key="3">
    <source>
        <dbReference type="ARBA" id="ARBA00022679"/>
    </source>
</evidence>
<feature type="domain" description="RDRP3-5 N-terminal" evidence="12">
    <location>
        <begin position="24"/>
        <end position="89"/>
    </location>
</feature>
<evidence type="ECO:0000256" key="9">
    <source>
        <dbReference type="RuleBase" id="RU363098"/>
    </source>
</evidence>
<evidence type="ECO:0000313" key="14">
    <source>
        <dbReference type="EMBL" id="KAG8376059.1"/>
    </source>
</evidence>
<evidence type="ECO:0000259" key="13">
    <source>
        <dbReference type="Pfam" id="PF26253"/>
    </source>
</evidence>
<evidence type="ECO:0000256" key="2">
    <source>
        <dbReference type="ARBA" id="ARBA00022484"/>
    </source>
</evidence>